<accession>A0AAV1PNW4</accession>
<sequence length="178" mass="19427">MVVIDMEAVEDLLHAQETDASASVLTHSLSRTDDAFDLRPRGYSDVYIEDENTSSASNIPATSSLTAQWTASAPTRSCEDEETPAIRELTNPAGLVTPSQLHTIKQGFCCVVCMMFIKEPVFTACCRSIIGCKTCIKQWRETSEHCPKCRGDTAGHDIFEVTGLSEALSALSALFEED</sequence>
<dbReference type="GO" id="GO:0008270">
    <property type="term" value="F:zinc ion binding"/>
    <property type="evidence" value="ECO:0007669"/>
    <property type="project" value="UniProtKB-KW"/>
</dbReference>
<dbReference type="InterPro" id="IPR001841">
    <property type="entry name" value="Znf_RING"/>
</dbReference>
<evidence type="ECO:0000256" key="4">
    <source>
        <dbReference type="PROSITE-ProRule" id="PRU00175"/>
    </source>
</evidence>
<comment type="caution">
    <text evidence="6">The sequence shown here is derived from an EMBL/GenBank/DDBJ whole genome shotgun (WGS) entry which is preliminary data.</text>
</comment>
<proteinExistence type="predicted"/>
<reference evidence="6 7" key="1">
    <citation type="submission" date="2024-01" db="EMBL/GenBank/DDBJ databases">
        <authorList>
            <person name="Alioto T."/>
            <person name="Alioto T."/>
            <person name="Gomez Garrido J."/>
        </authorList>
    </citation>
    <scope>NUCLEOTIDE SEQUENCE [LARGE SCALE GENOMIC DNA]</scope>
</reference>
<evidence type="ECO:0000259" key="5">
    <source>
        <dbReference type="PROSITE" id="PS50089"/>
    </source>
</evidence>
<feature type="domain" description="RING-type" evidence="5">
    <location>
        <begin position="110"/>
        <end position="150"/>
    </location>
</feature>
<evidence type="ECO:0000256" key="1">
    <source>
        <dbReference type="ARBA" id="ARBA00022723"/>
    </source>
</evidence>
<evidence type="ECO:0000256" key="3">
    <source>
        <dbReference type="ARBA" id="ARBA00022833"/>
    </source>
</evidence>
<dbReference type="Proteomes" id="UP001314229">
    <property type="component" value="Unassembled WGS sequence"/>
</dbReference>
<organism evidence="6 7">
    <name type="scientific">Scomber scombrus</name>
    <name type="common">Atlantic mackerel</name>
    <name type="synonym">Scomber vernalis</name>
    <dbReference type="NCBI Taxonomy" id="13677"/>
    <lineage>
        <taxon>Eukaryota</taxon>
        <taxon>Metazoa</taxon>
        <taxon>Chordata</taxon>
        <taxon>Craniata</taxon>
        <taxon>Vertebrata</taxon>
        <taxon>Euteleostomi</taxon>
        <taxon>Actinopterygii</taxon>
        <taxon>Neopterygii</taxon>
        <taxon>Teleostei</taxon>
        <taxon>Neoteleostei</taxon>
        <taxon>Acanthomorphata</taxon>
        <taxon>Pelagiaria</taxon>
        <taxon>Scombriformes</taxon>
        <taxon>Scombridae</taxon>
        <taxon>Scomber</taxon>
    </lineage>
</organism>
<evidence type="ECO:0000313" key="6">
    <source>
        <dbReference type="EMBL" id="CAK6973299.1"/>
    </source>
</evidence>
<dbReference type="PROSITE" id="PS50089">
    <property type="entry name" value="ZF_RING_2"/>
    <property type="match status" value="1"/>
</dbReference>
<evidence type="ECO:0000256" key="2">
    <source>
        <dbReference type="ARBA" id="ARBA00022771"/>
    </source>
</evidence>
<protein>
    <recommendedName>
        <fullName evidence="5">RING-type domain-containing protein</fullName>
    </recommendedName>
</protein>
<keyword evidence="2 4" id="KW-0863">Zinc-finger</keyword>
<name>A0AAV1PNW4_SCOSC</name>
<dbReference type="InterPro" id="IPR013083">
    <property type="entry name" value="Znf_RING/FYVE/PHD"/>
</dbReference>
<dbReference type="SUPFAM" id="SSF57850">
    <property type="entry name" value="RING/U-box"/>
    <property type="match status" value="1"/>
</dbReference>
<gene>
    <name evidence="6" type="ORF">FSCOSCO3_A027543</name>
</gene>
<keyword evidence="1" id="KW-0479">Metal-binding</keyword>
<keyword evidence="7" id="KW-1185">Reference proteome</keyword>
<keyword evidence="3" id="KW-0862">Zinc</keyword>
<evidence type="ECO:0000313" key="7">
    <source>
        <dbReference type="Proteomes" id="UP001314229"/>
    </source>
</evidence>
<dbReference type="EMBL" id="CAWUFR010000227">
    <property type="protein sequence ID" value="CAK6973299.1"/>
    <property type="molecule type" value="Genomic_DNA"/>
</dbReference>
<dbReference type="AlphaFoldDB" id="A0AAV1PNW4"/>
<dbReference type="Gene3D" id="3.30.40.10">
    <property type="entry name" value="Zinc/RING finger domain, C3HC4 (zinc finger)"/>
    <property type="match status" value="1"/>
</dbReference>